<name>A0A9N9G5L5_9GLOM</name>
<protein>
    <submittedName>
        <fullName evidence="1">1418_t:CDS:1</fullName>
    </submittedName>
</protein>
<dbReference type="EMBL" id="CAJVPS010002913">
    <property type="protein sequence ID" value="CAG8578942.1"/>
    <property type="molecule type" value="Genomic_DNA"/>
</dbReference>
<sequence length="312" mass="35311">MSRSAGRLTKHETNGLIDISQIPKDRNDYPFILTCARILYRIQLKYFVKDGIKDSEINGIVIREINRIQQSSVSLSYSNPSYNSDAGILFDFGAQLAKAENPLEIMRNILSEKTRVRNRSGEASAVCRICKNLVKLIGDLQIAKKSSSNRCPFRHINFAVTDSLTSEDDVSSSFLGPPLPLLWLPTLTSREKVTHRKTSVYALRKRKGFTSNGKFRHRLLRMHNVHMITGNPCAHNTNSSDLRIEKSQGQSLQLPSINNVLRNTLASSAFTRILPNKFTLSHYESTIHCCNHSLRKDLRKLCPCVTINTPRE</sequence>
<dbReference type="AlphaFoldDB" id="A0A9N9G5L5"/>
<organism evidence="1 2">
    <name type="scientific">Ambispora leptoticha</name>
    <dbReference type="NCBI Taxonomy" id="144679"/>
    <lineage>
        <taxon>Eukaryota</taxon>
        <taxon>Fungi</taxon>
        <taxon>Fungi incertae sedis</taxon>
        <taxon>Mucoromycota</taxon>
        <taxon>Glomeromycotina</taxon>
        <taxon>Glomeromycetes</taxon>
        <taxon>Archaeosporales</taxon>
        <taxon>Ambisporaceae</taxon>
        <taxon>Ambispora</taxon>
    </lineage>
</organism>
<evidence type="ECO:0000313" key="2">
    <source>
        <dbReference type="Proteomes" id="UP000789508"/>
    </source>
</evidence>
<comment type="caution">
    <text evidence="1">The sequence shown here is derived from an EMBL/GenBank/DDBJ whole genome shotgun (WGS) entry which is preliminary data.</text>
</comment>
<proteinExistence type="predicted"/>
<keyword evidence="2" id="KW-1185">Reference proteome</keyword>
<reference evidence="1" key="1">
    <citation type="submission" date="2021-06" db="EMBL/GenBank/DDBJ databases">
        <authorList>
            <person name="Kallberg Y."/>
            <person name="Tangrot J."/>
            <person name="Rosling A."/>
        </authorList>
    </citation>
    <scope>NUCLEOTIDE SEQUENCE</scope>
    <source>
        <strain evidence="1">FL130A</strain>
    </source>
</reference>
<dbReference type="Proteomes" id="UP000789508">
    <property type="component" value="Unassembled WGS sequence"/>
</dbReference>
<evidence type="ECO:0000313" key="1">
    <source>
        <dbReference type="EMBL" id="CAG8578942.1"/>
    </source>
</evidence>
<gene>
    <name evidence="1" type="ORF">ALEPTO_LOCUS7166</name>
</gene>
<accession>A0A9N9G5L5</accession>
<dbReference type="OrthoDB" id="2429028at2759"/>